<protein>
    <submittedName>
        <fullName evidence="2">Uncharacterized protein</fullName>
    </submittedName>
</protein>
<dbReference type="EMBL" id="WDPD01000013">
    <property type="protein sequence ID" value="KAB7459567.1"/>
    <property type="molecule type" value="Genomic_DNA"/>
</dbReference>
<dbReference type="AlphaFoldDB" id="A0A7J5TFQ4"/>
<feature type="compositionally biased region" description="Basic and acidic residues" evidence="1">
    <location>
        <begin position="33"/>
        <end position="51"/>
    </location>
</feature>
<feature type="region of interest" description="Disordered" evidence="1">
    <location>
        <begin position="1"/>
        <end position="61"/>
    </location>
</feature>
<name>A0A7J5TFQ4_9BIFI</name>
<reference evidence="2 3" key="1">
    <citation type="journal article" date="2019" name="Nat. Med.">
        <title>A library of human gut bacterial isolates paired with longitudinal multiomics data enables mechanistic microbiome research.</title>
        <authorList>
            <person name="Poyet M."/>
            <person name="Groussin M."/>
            <person name="Gibbons S.M."/>
            <person name="Avila-Pacheco J."/>
            <person name="Jiang X."/>
            <person name="Kearney S.M."/>
            <person name="Perrotta A.R."/>
            <person name="Berdy B."/>
            <person name="Zhao S."/>
            <person name="Lieberman T.D."/>
            <person name="Swanson P.K."/>
            <person name="Smith M."/>
            <person name="Roesemann S."/>
            <person name="Alexander J.E."/>
            <person name="Rich S.A."/>
            <person name="Livny J."/>
            <person name="Vlamakis H."/>
            <person name="Clish C."/>
            <person name="Bullock K."/>
            <person name="Deik A."/>
            <person name="Scott J."/>
            <person name="Pierce K.A."/>
            <person name="Xavier R.J."/>
            <person name="Alm E.J."/>
        </authorList>
    </citation>
    <scope>NUCLEOTIDE SEQUENCE [LARGE SCALE GENOMIC DNA]</scope>
    <source>
        <strain evidence="2 3">BIOML-A2</strain>
    </source>
</reference>
<organism evidence="2 3">
    <name type="scientific">Bifidobacterium dentium</name>
    <dbReference type="NCBI Taxonomy" id="1689"/>
    <lineage>
        <taxon>Bacteria</taxon>
        <taxon>Bacillati</taxon>
        <taxon>Actinomycetota</taxon>
        <taxon>Actinomycetes</taxon>
        <taxon>Bifidobacteriales</taxon>
        <taxon>Bifidobacteriaceae</taxon>
        <taxon>Bifidobacterium</taxon>
    </lineage>
</organism>
<comment type="caution">
    <text evidence="2">The sequence shown here is derived from an EMBL/GenBank/DDBJ whole genome shotgun (WGS) entry which is preliminary data.</text>
</comment>
<evidence type="ECO:0000313" key="3">
    <source>
        <dbReference type="Proteomes" id="UP000429211"/>
    </source>
</evidence>
<proteinExistence type="predicted"/>
<dbReference type="Proteomes" id="UP000429211">
    <property type="component" value="Unassembled WGS sequence"/>
</dbReference>
<evidence type="ECO:0000256" key="1">
    <source>
        <dbReference type="SAM" id="MobiDB-lite"/>
    </source>
</evidence>
<sequence>MRCDDVPPDHPSIPRPATIRLPDYVDLPSIPEADPKPRPASDSPPVDKKPPDPSQSSSSRR</sequence>
<accession>A0A7J5TFQ4</accession>
<evidence type="ECO:0000313" key="2">
    <source>
        <dbReference type="EMBL" id="KAB7459567.1"/>
    </source>
</evidence>
<gene>
    <name evidence="2" type="ORF">GBB04_09675</name>
</gene>